<reference evidence="2 3" key="1">
    <citation type="submission" date="2014-04" db="EMBL/GenBank/DDBJ databases">
        <authorList>
            <consortium name="DOE Joint Genome Institute"/>
            <person name="Kuo A."/>
            <person name="Kohler A."/>
            <person name="Costa M.D."/>
            <person name="Nagy L.G."/>
            <person name="Floudas D."/>
            <person name="Copeland A."/>
            <person name="Barry K.W."/>
            <person name="Cichocki N."/>
            <person name="Veneault-Fourrey C."/>
            <person name="LaButti K."/>
            <person name="Lindquist E.A."/>
            <person name="Lipzen A."/>
            <person name="Lundell T."/>
            <person name="Morin E."/>
            <person name="Murat C."/>
            <person name="Sun H."/>
            <person name="Tunlid A."/>
            <person name="Henrissat B."/>
            <person name="Grigoriev I.V."/>
            <person name="Hibbett D.S."/>
            <person name="Martin F."/>
            <person name="Nordberg H.P."/>
            <person name="Cantor M.N."/>
            <person name="Hua S.X."/>
        </authorList>
    </citation>
    <scope>NUCLEOTIDE SEQUENCE [LARGE SCALE GENOMIC DNA]</scope>
    <source>
        <strain evidence="2 3">Marx 270</strain>
    </source>
</reference>
<evidence type="ECO:0000256" key="1">
    <source>
        <dbReference type="SAM" id="MobiDB-lite"/>
    </source>
</evidence>
<accession>A0A0C3J6S0</accession>
<proteinExistence type="predicted"/>
<name>A0A0C3J6S0_PISTI</name>
<dbReference type="EMBL" id="KN832175">
    <property type="protein sequence ID" value="KIN93371.1"/>
    <property type="molecule type" value="Genomic_DNA"/>
</dbReference>
<evidence type="ECO:0000313" key="2">
    <source>
        <dbReference type="EMBL" id="KIN93371.1"/>
    </source>
</evidence>
<gene>
    <name evidence="2" type="ORF">M404DRAFT_1008991</name>
</gene>
<feature type="region of interest" description="Disordered" evidence="1">
    <location>
        <begin position="36"/>
        <end position="83"/>
    </location>
</feature>
<reference evidence="3" key="2">
    <citation type="submission" date="2015-01" db="EMBL/GenBank/DDBJ databases">
        <title>Evolutionary Origins and Diversification of the Mycorrhizal Mutualists.</title>
        <authorList>
            <consortium name="DOE Joint Genome Institute"/>
            <consortium name="Mycorrhizal Genomics Consortium"/>
            <person name="Kohler A."/>
            <person name="Kuo A."/>
            <person name="Nagy L.G."/>
            <person name="Floudas D."/>
            <person name="Copeland A."/>
            <person name="Barry K.W."/>
            <person name="Cichocki N."/>
            <person name="Veneault-Fourrey C."/>
            <person name="LaButti K."/>
            <person name="Lindquist E.A."/>
            <person name="Lipzen A."/>
            <person name="Lundell T."/>
            <person name="Morin E."/>
            <person name="Murat C."/>
            <person name="Riley R."/>
            <person name="Ohm R."/>
            <person name="Sun H."/>
            <person name="Tunlid A."/>
            <person name="Henrissat B."/>
            <person name="Grigoriev I.V."/>
            <person name="Hibbett D.S."/>
            <person name="Martin F."/>
        </authorList>
    </citation>
    <scope>NUCLEOTIDE SEQUENCE [LARGE SCALE GENOMIC DNA]</scope>
    <source>
        <strain evidence="3">Marx 270</strain>
    </source>
</reference>
<sequence length="83" mass="9062">MHPDQPKLTFSLSTLLTCSFDESNMLNGAIRDTYLTPTQPRLVGPNVEHPTRSGYGEGRGDSSSRLHQGLVGNDSYSFSDSCI</sequence>
<organism evidence="2 3">
    <name type="scientific">Pisolithus tinctorius Marx 270</name>
    <dbReference type="NCBI Taxonomy" id="870435"/>
    <lineage>
        <taxon>Eukaryota</taxon>
        <taxon>Fungi</taxon>
        <taxon>Dikarya</taxon>
        <taxon>Basidiomycota</taxon>
        <taxon>Agaricomycotina</taxon>
        <taxon>Agaricomycetes</taxon>
        <taxon>Agaricomycetidae</taxon>
        <taxon>Boletales</taxon>
        <taxon>Sclerodermatineae</taxon>
        <taxon>Pisolithaceae</taxon>
        <taxon>Pisolithus</taxon>
    </lineage>
</organism>
<feature type="compositionally biased region" description="Polar residues" evidence="1">
    <location>
        <begin position="74"/>
        <end position="83"/>
    </location>
</feature>
<dbReference type="Proteomes" id="UP000054217">
    <property type="component" value="Unassembled WGS sequence"/>
</dbReference>
<protein>
    <submittedName>
        <fullName evidence="2">Uncharacterized protein</fullName>
    </submittedName>
</protein>
<keyword evidence="3" id="KW-1185">Reference proteome</keyword>
<evidence type="ECO:0000313" key="3">
    <source>
        <dbReference type="Proteomes" id="UP000054217"/>
    </source>
</evidence>
<dbReference type="HOGENOM" id="CLU_2543482_0_0_1"/>
<dbReference type="InParanoid" id="A0A0C3J6S0"/>
<dbReference type="AlphaFoldDB" id="A0A0C3J6S0"/>